<organism evidence="14 15">
    <name type="scientific">Pendulispora rubella</name>
    <dbReference type="NCBI Taxonomy" id="2741070"/>
    <lineage>
        <taxon>Bacteria</taxon>
        <taxon>Pseudomonadati</taxon>
        <taxon>Myxococcota</taxon>
        <taxon>Myxococcia</taxon>
        <taxon>Myxococcales</taxon>
        <taxon>Sorangiineae</taxon>
        <taxon>Pendulisporaceae</taxon>
        <taxon>Pendulispora</taxon>
    </lineage>
</organism>
<keyword evidence="8 11" id="KW-0067">ATP-binding</keyword>
<evidence type="ECO:0000256" key="7">
    <source>
        <dbReference type="ARBA" id="ARBA00022833"/>
    </source>
</evidence>
<dbReference type="Gene3D" id="1.10.8.60">
    <property type="match status" value="1"/>
</dbReference>
<keyword evidence="4 11" id="KW-0235">DNA replication</keyword>
<evidence type="ECO:0000256" key="1">
    <source>
        <dbReference type="ARBA" id="ARBA00006360"/>
    </source>
</evidence>
<evidence type="ECO:0000256" key="11">
    <source>
        <dbReference type="RuleBase" id="RU364063"/>
    </source>
</evidence>
<dbReference type="PRINTS" id="PR01217">
    <property type="entry name" value="PRICHEXTENSN"/>
</dbReference>
<dbReference type="Pfam" id="PF22608">
    <property type="entry name" value="DNAX_ATPase_lid"/>
    <property type="match status" value="1"/>
</dbReference>
<dbReference type="InterPro" id="IPR027417">
    <property type="entry name" value="P-loop_NTPase"/>
</dbReference>
<dbReference type="Gene3D" id="3.40.50.300">
    <property type="entry name" value="P-loop containing nucleotide triphosphate hydrolases"/>
    <property type="match status" value="1"/>
</dbReference>
<evidence type="ECO:0000313" key="14">
    <source>
        <dbReference type="EMBL" id="WXB08828.1"/>
    </source>
</evidence>
<dbReference type="InterPro" id="IPR045085">
    <property type="entry name" value="HLD_clamp_pol_III_gamma_tau"/>
</dbReference>
<feature type="compositionally biased region" description="Gly residues" evidence="12">
    <location>
        <begin position="412"/>
        <end position="424"/>
    </location>
</feature>
<dbReference type="SMART" id="SM00382">
    <property type="entry name" value="AAA"/>
    <property type="match status" value="1"/>
</dbReference>
<dbReference type="CDD" id="cd00009">
    <property type="entry name" value="AAA"/>
    <property type="match status" value="1"/>
</dbReference>
<comment type="catalytic activity">
    <reaction evidence="10 11">
        <text>DNA(n) + a 2'-deoxyribonucleoside 5'-triphosphate = DNA(n+1) + diphosphate</text>
        <dbReference type="Rhea" id="RHEA:22508"/>
        <dbReference type="Rhea" id="RHEA-COMP:17339"/>
        <dbReference type="Rhea" id="RHEA-COMP:17340"/>
        <dbReference type="ChEBI" id="CHEBI:33019"/>
        <dbReference type="ChEBI" id="CHEBI:61560"/>
        <dbReference type="ChEBI" id="CHEBI:173112"/>
        <dbReference type="EC" id="2.7.7.7"/>
    </reaction>
</comment>
<dbReference type="RefSeq" id="WP_394838503.1">
    <property type="nucleotide sequence ID" value="NZ_CP089929.1"/>
</dbReference>
<gene>
    <name evidence="11 14" type="primary">dnaX</name>
    <name evidence="14" type="ORF">LVJ94_16505</name>
</gene>
<evidence type="ECO:0000313" key="15">
    <source>
        <dbReference type="Proteomes" id="UP001374803"/>
    </source>
</evidence>
<feature type="compositionally biased region" description="Pro residues" evidence="12">
    <location>
        <begin position="448"/>
        <end position="462"/>
    </location>
</feature>
<feature type="compositionally biased region" description="Pro residues" evidence="12">
    <location>
        <begin position="517"/>
        <end position="530"/>
    </location>
</feature>
<keyword evidence="3 11" id="KW-0548">Nucleotidyltransferase</keyword>
<evidence type="ECO:0000256" key="6">
    <source>
        <dbReference type="ARBA" id="ARBA00022741"/>
    </source>
</evidence>
<dbReference type="NCBIfam" id="NF004046">
    <property type="entry name" value="PRK05563.1"/>
    <property type="match status" value="1"/>
</dbReference>
<dbReference type="NCBIfam" id="TIGR02397">
    <property type="entry name" value="dnaX_nterm"/>
    <property type="match status" value="1"/>
</dbReference>
<evidence type="ECO:0000256" key="5">
    <source>
        <dbReference type="ARBA" id="ARBA00022723"/>
    </source>
</evidence>
<evidence type="ECO:0000256" key="2">
    <source>
        <dbReference type="ARBA" id="ARBA00022679"/>
    </source>
</evidence>
<evidence type="ECO:0000256" key="10">
    <source>
        <dbReference type="ARBA" id="ARBA00049244"/>
    </source>
</evidence>
<dbReference type="InterPro" id="IPR003593">
    <property type="entry name" value="AAA+_ATPase"/>
</dbReference>
<feature type="region of interest" description="Disordered" evidence="12">
    <location>
        <begin position="517"/>
        <end position="536"/>
    </location>
</feature>
<feature type="compositionally biased region" description="Pro residues" evidence="12">
    <location>
        <begin position="472"/>
        <end position="499"/>
    </location>
</feature>
<dbReference type="InterPro" id="IPR008921">
    <property type="entry name" value="DNA_pol3_clamp-load_cplx_C"/>
</dbReference>
<keyword evidence="2 11" id="KW-0808">Transferase</keyword>
<dbReference type="EC" id="2.7.7.7" evidence="11"/>
<keyword evidence="9 11" id="KW-0239">DNA-directed DNA polymerase</keyword>
<dbReference type="PANTHER" id="PTHR11669:SF0">
    <property type="entry name" value="PROTEIN STICHEL-LIKE 2"/>
    <property type="match status" value="1"/>
</dbReference>
<dbReference type="Gene3D" id="1.20.272.10">
    <property type="match status" value="1"/>
</dbReference>
<keyword evidence="5" id="KW-0479">Metal-binding</keyword>
<protein>
    <recommendedName>
        <fullName evidence="11">DNA polymerase III subunit gamma/tau</fullName>
        <ecNumber evidence="11">2.7.7.7</ecNumber>
    </recommendedName>
</protein>
<evidence type="ECO:0000256" key="8">
    <source>
        <dbReference type="ARBA" id="ARBA00022840"/>
    </source>
</evidence>
<keyword evidence="15" id="KW-1185">Reference proteome</keyword>
<keyword evidence="6 11" id="KW-0547">Nucleotide-binding</keyword>
<dbReference type="Proteomes" id="UP001374803">
    <property type="component" value="Chromosome"/>
</dbReference>
<keyword evidence="7" id="KW-0862">Zinc</keyword>
<dbReference type="SUPFAM" id="SSF52540">
    <property type="entry name" value="P-loop containing nucleoside triphosphate hydrolases"/>
    <property type="match status" value="1"/>
</dbReference>
<dbReference type="EMBL" id="CP089983">
    <property type="protein sequence ID" value="WXB08828.1"/>
    <property type="molecule type" value="Genomic_DNA"/>
</dbReference>
<sequence>MSYLVLARKYRPQSFEDLVGQEHVARTLANAIESGRVAHAFLFTGVRGVGKTTSARLLAKCLNCLGAPGDPPLAAGDFQRGSAKGPTAKPCQVCAACKEIAAGNDIDVQEIDAASYNGVDEVRRLQEGLAFRPARDRFKIYIVDEVHMLSNAAWNAFLKTLEEPPPHVKFIFATTEVHKVPVTILSRCQRYDFKLISTQLIAKRLEEVLGLEKIEADAAAIAVIAREAAGSMRDAMSLLDQVIAFSGEKLTSEDVSRVLGVADRRVLHELGSALVSGDATAALRVIDSLAQQGFDLPHLARDVLQHLRNLVVAKVSGEDGRDLLDLADEEVADVMSLAQKTDGDDLMRLYQGFSKSFDDVVRSGQPRAALEMLLVRLARRPALLPLDELLSRLGDLERRLGGAPPAPPTAPRGGGPAGGGGGGRPAPPPRARASEQEAPASASFTAPVAPPIPPPPPPPPPAAHANGHTALPAPPAFVPPPPPPPPAAAPPRPVFAAPPPPPPPPPPPVVAAPAPPPPPAPVAAPPPAFSPPTGGGENLASWRRVVERVRATRPPLASVLEHAIPVEIGSERVRIALDEFLAFQVREAEALSLVTQELRALFGEVSFQVDDKTAQQATVATLASMAIAKKREELSAARNAVAEHPLVRHAIALFNADLREVRLPAGSED</sequence>
<feature type="region of interest" description="Disordered" evidence="12">
    <location>
        <begin position="399"/>
        <end position="499"/>
    </location>
</feature>
<dbReference type="InterPro" id="IPR022754">
    <property type="entry name" value="DNA_pol_III_gamma-3"/>
</dbReference>
<reference evidence="14" key="1">
    <citation type="submission" date="2021-12" db="EMBL/GenBank/DDBJ databases">
        <title>Discovery of the Pendulisporaceae a myxobacterial family with distinct sporulation behavior and unique specialized metabolism.</title>
        <authorList>
            <person name="Garcia R."/>
            <person name="Popoff A."/>
            <person name="Bader C.D."/>
            <person name="Loehr J."/>
            <person name="Walesch S."/>
            <person name="Walt C."/>
            <person name="Boldt J."/>
            <person name="Bunk B."/>
            <person name="Haeckl F.J.F.P.J."/>
            <person name="Gunesch A.P."/>
            <person name="Birkelbach J."/>
            <person name="Nuebel U."/>
            <person name="Pietschmann T."/>
            <person name="Bach T."/>
            <person name="Mueller R."/>
        </authorList>
    </citation>
    <scope>NUCLEOTIDE SEQUENCE</scope>
    <source>
        <strain evidence="14">MSr11367</strain>
    </source>
</reference>
<comment type="function">
    <text evidence="11">DNA polymerase III is a complex, multichain enzyme responsible for most of the replicative synthesis in bacteria. This DNA polymerase also exhibits 3' to 5' exonuclease activity.</text>
</comment>
<evidence type="ECO:0000256" key="3">
    <source>
        <dbReference type="ARBA" id="ARBA00022695"/>
    </source>
</evidence>
<dbReference type="PANTHER" id="PTHR11669">
    <property type="entry name" value="REPLICATION FACTOR C / DNA POLYMERASE III GAMMA-TAU SUBUNIT"/>
    <property type="match status" value="1"/>
</dbReference>
<comment type="subunit">
    <text evidence="11">DNA polymerase III contains a core (composed of alpha, epsilon and theta chains) that associates with a tau subunit. This core dimerizes to form the POLIII' complex. PolIII' associates with the gamma complex (composed of gamma, delta, delta', psi and chi chains) and with the beta chain to form the complete DNA polymerase III complex.</text>
</comment>
<dbReference type="Pfam" id="PF12169">
    <property type="entry name" value="DNA_pol3_gamma3"/>
    <property type="match status" value="1"/>
</dbReference>
<proteinExistence type="inferred from homology"/>
<evidence type="ECO:0000259" key="13">
    <source>
        <dbReference type="SMART" id="SM00382"/>
    </source>
</evidence>
<accession>A0ABZ2LD19</accession>
<dbReference type="InterPro" id="IPR012763">
    <property type="entry name" value="DNA_pol_III_sug/sutau_N"/>
</dbReference>
<comment type="similarity">
    <text evidence="1 11">Belongs to the DnaX/STICHEL family.</text>
</comment>
<dbReference type="Pfam" id="PF13177">
    <property type="entry name" value="DNA_pol3_delta2"/>
    <property type="match status" value="1"/>
</dbReference>
<dbReference type="SUPFAM" id="SSF48019">
    <property type="entry name" value="post-AAA+ oligomerization domain-like"/>
    <property type="match status" value="1"/>
</dbReference>
<feature type="domain" description="AAA+ ATPase" evidence="13">
    <location>
        <begin position="37"/>
        <end position="215"/>
    </location>
</feature>
<dbReference type="GO" id="GO:0003887">
    <property type="term" value="F:DNA-directed DNA polymerase activity"/>
    <property type="evidence" value="ECO:0007669"/>
    <property type="project" value="UniProtKB-EC"/>
</dbReference>
<evidence type="ECO:0000256" key="4">
    <source>
        <dbReference type="ARBA" id="ARBA00022705"/>
    </source>
</evidence>
<evidence type="ECO:0000256" key="9">
    <source>
        <dbReference type="ARBA" id="ARBA00022932"/>
    </source>
</evidence>
<dbReference type="InterPro" id="IPR050238">
    <property type="entry name" value="DNA_Rep/Repair_Clamp_Loader"/>
</dbReference>
<evidence type="ECO:0000256" key="12">
    <source>
        <dbReference type="SAM" id="MobiDB-lite"/>
    </source>
</evidence>
<name>A0ABZ2LD19_9BACT</name>